<name>A0A6J1M0R7_DROHY</name>
<dbReference type="Pfam" id="PF25532">
    <property type="entry name" value="CH_CAMSAP2_N"/>
    <property type="match status" value="1"/>
</dbReference>
<keyword evidence="4 7" id="KW-0175">Coiled coil</keyword>
<dbReference type="InterPro" id="IPR058042">
    <property type="entry name" value="CAMSAP_N"/>
</dbReference>
<feature type="compositionally biased region" description="Basic and acidic residues" evidence="8">
    <location>
        <begin position="1489"/>
        <end position="1498"/>
    </location>
</feature>
<evidence type="ECO:0000256" key="7">
    <source>
        <dbReference type="SAM" id="Coils"/>
    </source>
</evidence>
<feature type="region of interest" description="Disordered" evidence="8">
    <location>
        <begin position="356"/>
        <end position="484"/>
    </location>
</feature>
<evidence type="ECO:0000259" key="10">
    <source>
        <dbReference type="PROSITE" id="PS51508"/>
    </source>
</evidence>
<feature type="compositionally biased region" description="Basic and acidic residues" evidence="8">
    <location>
        <begin position="466"/>
        <end position="477"/>
    </location>
</feature>
<dbReference type="GO" id="GO:0036449">
    <property type="term" value="C:microtubule minus-end"/>
    <property type="evidence" value="ECO:0007669"/>
    <property type="project" value="TreeGrafter"/>
</dbReference>
<dbReference type="Pfam" id="PF17095">
    <property type="entry name" value="CAMSAP_CC1"/>
    <property type="match status" value="1"/>
</dbReference>
<feature type="region of interest" description="Disordered" evidence="8">
    <location>
        <begin position="1049"/>
        <end position="1086"/>
    </location>
</feature>
<dbReference type="FunFam" id="3.10.20.360:FF:000002">
    <property type="entry name" value="Patronin, isoform M"/>
    <property type="match status" value="1"/>
</dbReference>
<dbReference type="GO" id="GO:0030507">
    <property type="term" value="F:spectrin binding"/>
    <property type="evidence" value="ECO:0007669"/>
    <property type="project" value="InterPro"/>
</dbReference>
<evidence type="ECO:0000256" key="5">
    <source>
        <dbReference type="ARBA" id="ARBA00023212"/>
    </source>
</evidence>
<evidence type="ECO:0000259" key="9">
    <source>
        <dbReference type="PROSITE" id="PS50021"/>
    </source>
</evidence>
<feature type="region of interest" description="Disordered" evidence="8">
    <location>
        <begin position="1249"/>
        <end position="1276"/>
    </location>
</feature>
<evidence type="ECO:0000256" key="2">
    <source>
        <dbReference type="ARBA" id="ARBA00022490"/>
    </source>
</evidence>
<dbReference type="Pfam" id="PF11971">
    <property type="entry name" value="CAMSAP_CH"/>
    <property type="match status" value="1"/>
</dbReference>
<feature type="compositionally biased region" description="Polar residues" evidence="8">
    <location>
        <begin position="1440"/>
        <end position="1451"/>
    </location>
</feature>
<feature type="region of interest" description="Disordered" evidence="8">
    <location>
        <begin position="966"/>
        <end position="1012"/>
    </location>
</feature>
<comment type="similarity">
    <text evidence="6">Belongs to the CAMSAP1 family.</text>
</comment>
<feature type="region of interest" description="Disordered" evidence="8">
    <location>
        <begin position="1368"/>
        <end position="1498"/>
    </location>
</feature>
<feature type="compositionally biased region" description="Low complexity" evidence="8">
    <location>
        <begin position="789"/>
        <end position="798"/>
    </location>
</feature>
<dbReference type="OrthoDB" id="2125658at2759"/>
<evidence type="ECO:0000313" key="11">
    <source>
        <dbReference type="Proteomes" id="UP000504633"/>
    </source>
</evidence>
<keyword evidence="2" id="KW-0963">Cytoplasm</keyword>
<feature type="region of interest" description="Disordered" evidence="8">
    <location>
        <begin position="1319"/>
        <end position="1356"/>
    </location>
</feature>
<dbReference type="InterPro" id="IPR038209">
    <property type="entry name" value="CKK_dom_sf"/>
</dbReference>
<dbReference type="InterPro" id="IPR001715">
    <property type="entry name" value="CH_dom"/>
</dbReference>
<feature type="compositionally biased region" description="Polar residues" evidence="8">
    <location>
        <begin position="980"/>
        <end position="992"/>
    </location>
</feature>
<dbReference type="PANTHER" id="PTHR21595">
    <property type="entry name" value="PATRONIN"/>
    <property type="match status" value="1"/>
</dbReference>
<dbReference type="RefSeq" id="XP_023172510.2">
    <property type="nucleotide sequence ID" value="XM_023316742.2"/>
</dbReference>
<comment type="subcellular location">
    <subcellularLocation>
        <location evidence="1">Cytoplasm</location>
        <location evidence="1">Cytoskeleton</location>
    </subcellularLocation>
</comment>
<feature type="compositionally biased region" description="Low complexity" evidence="8">
    <location>
        <begin position="1257"/>
        <end position="1268"/>
    </location>
</feature>
<feature type="region of interest" description="Disordered" evidence="8">
    <location>
        <begin position="735"/>
        <end position="885"/>
    </location>
</feature>
<dbReference type="PROSITE" id="PS50021">
    <property type="entry name" value="CH"/>
    <property type="match status" value="1"/>
</dbReference>
<dbReference type="Gene3D" id="3.10.20.360">
    <property type="entry name" value="CKK domain"/>
    <property type="match status" value="1"/>
</dbReference>
<feature type="compositionally biased region" description="Low complexity" evidence="8">
    <location>
        <begin position="916"/>
        <end position="927"/>
    </location>
</feature>
<feature type="compositionally biased region" description="Basic residues" evidence="8">
    <location>
        <begin position="1151"/>
        <end position="1162"/>
    </location>
</feature>
<dbReference type="PROSITE" id="PS51508">
    <property type="entry name" value="CKK"/>
    <property type="match status" value="1"/>
</dbReference>
<evidence type="ECO:0000256" key="6">
    <source>
        <dbReference type="PROSITE-ProRule" id="PRU00841"/>
    </source>
</evidence>
<dbReference type="Pfam" id="PF08683">
    <property type="entry name" value="CAMSAP_CKK"/>
    <property type="match status" value="1"/>
</dbReference>
<feature type="region of interest" description="Disordered" evidence="8">
    <location>
        <begin position="499"/>
        <end position="590"/>
    </location>
</feature>
<dbReference type="InterPro" id="IPR011033">
    <property type="entry name" value="PRC_barrel-like_sf"/>
</dbReference>
<feature type="domain" description="Calponin-homology (CH)" evidence="9">
    <location>
        <begin position="156"/>
        <end position="288"/>
    </location>
</feature>
<feature type="compositionally biased region" description="Basic and acidic residues" evidence="8">
    <location>
        <begin position="1163"/>
        <end position="1174"/>
    </location>
</feature>
<dbReference type="SUPFAM" id="SSF50346">
    <property type="entry name" value="PRC-barrel domain"/>
    <property type="match status" value="1"/>
</dbReference>
<feature type="compositionally biased region" description="Low complexity" evidence="8">
    <location>
        <begin position="363"/>
        <end position="389"/>
    </location>
</feature>
<keyword evidence="11" id="KW-1185">Reference proteome</keyword>
<dbReference type="PANTHER" id="PTHR21595:SF0">
    <property type="entry name" value="PATRONIN"/>
    <property type="match status" value="1"/>
</dbReference>
<feature type="domain" description="CKK" evidence="10">
    <location>
        <begin position="1550"/>
        <end position="1684"/>
    </location>
</feature>
<feature type="compositionally biased region" description="Basic and acidic residues" evidence="8">
    <location>
        <begin position="1123"/>
        <end position="1138"/>
    </location>
</feature>
<feature type="coiled-coil region" evidence="7">
    <location>
        <begin position="610"/>
        <end position="644"/>
    </location>
</feature>
<dbReference type="CTD" id="36978"/>
<feature type="compositionally biased region" description="Low complexity" evidence="8">
    <location>
        <begin position="837"/>
        <end position="850"/>
    </location>
</feature>
<feature type="compositionally biased region" description="Basic and acidic residues" evidence="8">
    <location>
        <begin position="1319"/>
        <end position="1355"/>
    </location>
</feature>
<feature type="compositionally biased region" description="Polar residues" evidence="8">
    <location>
        <begin position="445"/>
        <end position="463"/>
    </location>
</feature>
<feature type="compositionally biased region" description="Basic and acidic residues" evidence="8">
    <location>
        <begin position="1368"/>
        <end position="1387"/>
    </location>
</feature>
<feature type="region of interest" description="Disordered" evidence="8">
    <location>
        <begin position="1530"/>
        <end position="1553"/>
    </location>
</feature>
<keyword evidence="3 6" id="KW-0493">Microtubule</keyword>
<dbReference type="InterPro" id="IPR036872">
    <property type="entry name" value="CH_dom_sf"/>
</dbReference>
<sequence>MDAETQEIRQARQRASVKWLLSKAFNNRVPDNLKEPFYRDHENQERLKPQIVVELGNATLYCQTLSNLYSDPNYQSLNHWSILQTLARKGVPVAESSDMPITETVLIQTNPLRINAHMSVIESLMVLYAKEISSGDRVMAAIRRISGTNYQAPQGQSYEQGLLAWISHACAALKKRIVKELESSVPDEIGTRLQTPDIPPVRDFQDLCDGICLALLISYYCPKVVPWTSVRINYLPAVEDSIHNILLVSSFSQKHLPYGVFHMTPEDITYMRGSMKLNLVLLLTDLFNLFEIHPAKCVCYPGMDGQVPHTNSFSVGVGSLNRRSTPPTEYQTMQSNNFDGNQAEAFVVHKSRGITTLSSMHSQQQQQQQQQQQHYQLQHQQQQQPQSQQEPLVPARLRQAKEKNNVESKADERGDFVAAGRPSNWDQNRRPSFAGRRSRRNSSSEDSQLTIENFGGSQDQLNTLGRYERERDRERKLSNTSVEPAVAVRSSIADARGTLQLGYDTDSGSEKQDRETEKYSMRRQASTDNVPTASAHNLSNAGSPLPARNKQHSIDRGEYSNAEHYNDARSSGYDPESTPVRKSSTSSMPASPAAWQYETCDDDLRSLENATKLSTMRMKLEERRRRIEQDKRKIEMAVMRHQEKVSQEDLESCPDVLKWETMSNDSKRTPEMDPADMDKYQQSIAIMNMNLQDIQQDIHRLATQQSQMQAQHLQAQQLMQAQQIANMLNQQQTYGSQQHLAEHHYQQRPMQQSFGSSPHLPQAFNAPVSAYNSRPPSRDPYQQQHHPHQQPMQMPPMQYVNEHGQYMSPPAHYMQPQSLYSDNGGAPYNNHSPYGAPPMQQYQQQQQHPQRNSVYDEYGQPANHFYLHESPPQPHAHPQRRTWAHSAAAAAYEQQQQQQQAQQQQQQPLLDVNAWQTQKKMQQQQQQSWPNRPPSSAGASQGFVLHQNGGGGGGELQHLFQVQSSPQHGQRMHVGGSGSANGVQRQQSLTNLRDNRSPKGNLGQPMGMGQSEDMMAPQSICFIGDEEDVDELERNIIESMQSTRISDFVVQQQQRLHHQQQQQQQQQQQLPTAHSGRGSSSEDYDSGELISNKLNITSGNLTYRIPSPSRPSIQANSFQDPRGGGDRNGSGEEQRPEKGFYISFDNDQPKRPKPPLRAKKSPKKESSRDSVDNQVVLKRESLSQLHNSNNFANEEAKNAAARHSIHNFPGVQSNSSAGNATYNKYTDEPPIQLRQIATSGVEPDVHERRHLEDVTNQPQQQQPLSPSRLRAEHSISSAEAAKNKALVIGVDSTNLDPESVDEMERRKEKIMLLSLQRRQQQEEAKARKEIEASQKREKEREKEEERARKKEEQVARRAAILEQHRLKKAIEEAEREGKTLDRPDLHVKLQPQSSSSSAPRLRQQRVTRPRPKTIHVDDASVDISEASSLSSRGKKGSSSNLTGYGQLSSNSMKRDFYRGSQDSLTVKESPDDYPSTSSTPIGRRGSYKTSREPTVERGRTLSRISVAKGSTLNFRGRKSNSLMNLCDTDSGLGRATPPRRAPSPGMAASGPKLYKQPAAKSNRGIILNAVEYCVFPGAVNREAKQKVLEKIARSEAKHFLVLFRDAGCQFRALYSYLPETDQVTKLYGTGPSQVDEVMFDKFFKYNSGGKCFSQVHTKHLTVTIDAFTIHNSLWQGKRVQLPSKKDMALVI</sequence>
<feature type="coiled-coil region" evidence="7">
    <location>
        <begin position="677"/>
        <end position="711"/>
    </location>
</feature>
<dbReference type="InterPro" id="IPR014797">
    <property type="entry name" value="CKK_CAMSAP"/>
</dbReference>
<dbReference type="InterPro" id="IPR031372">
    <property type="entry name" value="CAMSAP_CC1"/>
</dbReference>
<feature type="compositionally biased region" description="Low complexity" evidence="8">
    <location>
        <begin position="1427"/>
        <end position="1439"/>
    </location>
</feature>
<accession>A0A6J1M0R7</accession>
<feature type="compositionally biased region" description="Basic residues" evidence="8">
    <location>
        <begin position="1402"/>
        <end position="1413"/>
    </location>
</feature>
<protein>
    <submittedName>
        <fullName evidence="12">Patronin isoform X27</fullName>
    </submittedName>
</protein>
<organism evidence="11 12">
    <name type="scientific">Drosophila hydei</name>
    <name type="common">Fruit fly</name>
    <dbReference type="NCBI Taxonomy" id="7224"/>
    <lineage>
        <taxon>Eukaryota</taxon>
        <taxon>Metazoa</taxon>
        <taxon>Ecdysozoa</taxon>
        <taxon>Arthropoda</taxon>
        <taxon>Hexapoda</taxon>
        <taxon>Insecta</taxon>
        <taxon>Pterygota</taxon>
        <taxon>Neoptera</taxon>
        <taxon>Endopterygota</taxon>
        <taxon>Diptera</taxon>
        <taxon>Brachycera</taxon>
        <taxon>Muscomorpha</taxon>
        <taxon>Ephydroidea</taxon>
        <taxon>Drosophilidae</taxon>
        <taxon>Drosophila</taxon>
    </lineage>
</organism>
<feature type="region of interest" description="Disordered" evidence="8">
    <location>
        <begin position="916"/>
        <end position="953"/>
    </location>
</feature>
<dbReference type="InterPro" id="IPR022613">
    <property type="entry name" value="CH_CAMSAP_2"/>
</dbReference>
<dbReference type="GO" id="GO:0031175">
    <property type="term" value="P:neuron projection development"/>
    <property type="evidence" value="ECO:0007669"/>
    <property type="project" value="InterPro"/>
</dbReference>
<dbReference type="SMART" id="SM01051">
    <property type="entry name" value="CAMSAP_CKK"/>
    <property type="match status" value="1"/>
</dbReference>
<evidence type="ECO:0000256" key="8">
    <source>
        <dbReference type="SAM" id="MobiDB-lite"/>
    </source>
</evidence>
<feature type="region of interest" description="Disordered" evidence="8">
    <location>
        <begin position="1099"/>
        <end position="1174"/>
    </location>
</feature>
<evidence type="ECO:0000256" key="3">
    <source>
        <dbReference type="ARBA" id="ARBA00022701"/>
    </source>
</evidence>
<reference evidence="12" key="1">
    <citation type="submission" date="2025-08" db="UniProtKB">
        <authorList>
            <consortium name="RefSeq"/>
        </authorList>
    </citation>
    <scope>IDENTIFICATION</scope>
    <source>
        <strain evidence="12">15085-1641.00</strain>
        <tissue evidence="12">Whole body</tissue>
    </source>
</reference>
<evidence type="ECO:0000256" key="1">
    <source>
        <dbReference type="ARBA" id="ARBA00004245"/>
    </source>
</evidence>
<keyword evidence="5" id="KW-0206">Cytoskeleton</keyword>
<gene>
    <name evidence="12" type="primary">LOC111600561</name>
</gene>
<dbReference type="SUPFAM" id="SSF47576">
    <property type="entry name" value="Calponin-homology domain, CH-domain"/>
    <property type="match status" value="1"/>
</dbReference>
<feature type="compositionally biased region" description="Polar residues" evidence="8">
    <location>
        <begin position="523"/>
        <end position="542"/>
    </location>
</feature>
<feature type="compositionally biased region" description="Basic and acidic residues" evidence="8">
    <location>
        <begin position="508"/>
        <end position="520"/>
    </location>
</feature>
<comment type="domain">
    <text evidence="6">The CKK domain binds microtubules.</text>
</comment>
<evidence type="ECO:0000256" key="4">
    <source>
        <dbReference type="ARBA" id="ARBA00023054"/>
    </source>
</evidence>
<feature type="compositionally biased region" description="Basic and acidic residues" evidence="8">
    <location>
        <begin position="399"/>
        <end position="415"/>
    </location>
</feature>
<feature type="compositionally biased region" description="Polar residues" evidence="8">
    <location>
        <begin position="1110"/>
        <end position="1119"/>
    </location>
</feature>
<dbReference type="Proteomes" id="UP000504633">
    <property type="component" value="Unplaced"/>
</dbReference>
<dbReference type="GO" id="GO:0051011">
    <property type="term" value="F:microtubule minus-end binding"/>
    <property type="evidence" value="ECO:0007669"/>
    <property type="project" value="TreeGrafter"/>
</dbReference>
<dbReference type="GO" id="GO:0007026">
    <property type="term" value="P:negative regulation of microtubule depolymerization"/>
    <property type="evidence" value="ECO:0007669"/>
    <property type="project" value="TreeGrafter"/>
</dbReference>
<dbReference type="InterPro" id="IPR032940">
    <property type="entry name" value="CAMSAP"/>
</dbReference>
<dbReference type="GO" id="GO:0031122">
    <property type="term" value="P:cytoplasmic microtubule organization"/>
    <property type="evidence" value="ECO:0007669"/>
    <property type="project" value="TreeGrafter"/>
</dbReference>
<evidence type="ECO:0000313" key="12">
    <source>
        <dbReference type="RefSeq" id="XP_023172510.2"/>
    </source>
</evidence>
<dbReference type="GO" id="GO:0005516">
    <property type="term" value="F:calmodulin binding"/>
    <property type="evidence" value="ECO:0007669"/>
    <property type="project" value="InterPro"/>
</dbReference>
<dbReference type="GeneID" id="111600561"/>
<proteinExistence type="inferred from homology"/>
<feature type="compositionally biased region" description="Low complexity" evidence="8">
    <location>
        <begin position="1051"/>
        <end position="1070"/>
    </location>
</feature>